<evidence type="ECO:0008006" key="4">
    <source>
        <dbReference type="Google" id="ProtNLM"/>
    </source>
</evidence>
<keyword evidence="1" id="KW-0732">Signal</keyword>
<dbReference type="RefSeq" id="WP_109461240.1">
    <property type="nucleotide sequence ID" value="NZ_QFBC01000017.1"/>
</dbReference>
<reference evidence="2 3" key="1">
    <citation type="submission" date="2018-05" db="EMBL/GenBank/DDBJ databases">
        <title>The draft genome of strain NS-104.</title>
        <authorList>
            <person name="Hang P."/>
            <person name="Jiang J."/>
        </authorList>
    </citation>
    <scope>NUCLEOTIDE SEQUENCE [LARGE SCALE GENOMIC DNA]</scope>
    <source>
        <strain evidence="2 3">NS-104</strain>
    </source>
</reference>
<organism evidence="2 3">
    <name type="scientific">Metarhizobium album</name>
    <dbReference type="NCBI Taxonomy" id="2182425"/>
    <lineage>
        <taxon>Bacteria</taxon>
        <taxon>Pseudomonadati</taxon>
        <taxon>Pseudomonadota</taxon>
        <taxon>Alphaproteobacteria</taxon>
        <taxon>Hyphomicrobiales</taxon>
        <taxon>Rhizobiaceae</taxon>
        <taxon>Metarhizobium</taxon>
    </lineage>
</organism>
<proteinExistence type="predicted"/>
<keyword evidence="3" id="KW-1185">Reference proteome</keyword>
<feature type="chain" id="PRO_5015545746" description="DUF2946 domain-containing protein" evidence="1">
    <location>
        <begin position="24"/>
        <end position="125"/>
    </location>
</feature>
<protein>
    <recommendedName>
        <fullName evidence="4">DUF2946 domain-containing protein</fullName>
    </recommendedName>
</protein>
<evidence type="ECO:0000313" key="3">
    <source>
        <dbReference type="Proteomes" id="UP000245252"/>
    </source>
</evidence>
<evidence type="ECO:0000256" key="1">
    <source>
        <dbReference type="SAM" id="SignalP"/>
    </source>
</evidence>
<dbReference type="Proteomes" id="UP000245252">
    <property type="component" value="Unassembled WGS sequence"/>
</dbReference>
<comment type="caution">
    <text evidence="2">The sequence shown here is derived from an EMBL/GenBank/DDBJ whole genome shotgun (WGS) entry which is preliminary data.</text>
</comment>
<dbReference type="AlphaFoldDB" id="A0A2U2DIU7"/>
<evidence type="ECO:0000313" key="2">
    <source>
        <dbReference type="EMBL" id="PWE53198.1"/>
    </source>
</evidence>
<dbReference type="OrthoDB" id="8304754at2"/>
<dbReference type="EMBL" id="QFBC01000017">
    <property type="protein sequence ID" value="PWE53198.1"/>
    <property type="molecule type" value="Genomic_DNA"/>
</dbReference>
<name>A0A2U2DIU7_9HYPH</name>
<sequence length="125" mass="13289">MRNFVAIMMFLGLLGYCAMPAVAAMPGFADLTSSGSVMAGEMHVHGDNMPANDHRHRDHAAKRQSGSLCPDGCGMTHTASCPACLVILPAVDTDGGILPWRYGMPLRQHPLVSADLVPLLPPPRV</sequence>
<gene>
    <name evidence="2" type="ORF">DEM27_26380</name>
</gene>
<accession>A0A2U2DIU7</accession>
<feature type="signal peptide" evidence="1">
    <location>
        <begin position="1"/>
        <end position="23"/>
    </location>
</feature>